<evidence type="ECO:0000313" key="1">
    <source>
        <dbReference type="EMBL" id="SMG00998.1"/>
    </source>
</evidence>
<gene>
    <name evidence="1" type="ORF">BSIN_3983</name>
</gene>
<name>A0A238H6X6_9BURK</name>
<proteinExistence type="predicted"/>
<accession>A0A238H6X6</accession>
<sequence>MAGARRARTTREASESLASRFLCARAVCRSAVRALRKKVEILLSSGHPDFDGAMRWNSTTTCL</sequence>
<dbReference type="EMBL" id="FXAN01000065">
    <property type="protein sequence ID" value="SMG00998.1"/>
    <property type="molecule type" value="Genomic_DNA"/>
</dbReference>
<dbReference type="AlphaFoldDB" id="A0A238H6X6"/>
<protein>
    <submittedName>
        <fullName evidence="1">Uncharacterized protein</fullName>
    </submittedName>
</protein>
<organism evidence="1 2">
    <name type="scientific">Burkholderia singularis</name>
    <dbReference type="NCBI Taxonomy" id="1503053"/>
    <lineage>
        <taxon>Bacteria</taxon>
        <taxon>Pseudomonadati</taxon>
        <taxon>Pseudomonadota</taxon>
        <taxon>Betaproteobacteria</taxon>
        <taxon>Burkholderiales</taxon>
        <taxon>Burkholderiaceae</taxon>
        <taxon>Burkholderia</taxon>
        <taxon>pseudomallei group</taxon>
    </lineage>
</organism>
<evidence type="ECO:0000313" key="2">
    <source>
        <dbReference type="Proteomes" id="UP000198460"/>
    </source>
</evidence>
<reference evidence="1 2" key="1">
    <citation type="submission" date="2017-04" db="EMBL/GenBank/DDBJ databases">
        <authorList>
            <person name="Afonso C.L."/>
            <person name="Miller P.J."/>
            <person name="Scott M.A."/>
            <person name="Spackman E."/>
            <person name="Goraichik I."/>
            <person name="Dimitrov K.M."/>
            <person name="Suarez D.L."/>
            <person name="Swayne D.E."/>
        </authorList>
    </citation>
    <scope>NUCLEOTIDE SEQUENCE [LARGE SCALE GENOMIC DNA]</scope>
    <source>
        <strain evidence="1">LMG 28154</strain>
    </source>
</reference>
<dbReference type="Proteomes" id="UP000198460">
    <property type="component" value="Unassembled WGS sequence"/>
</dbReference>